<feature type="transmembrane region" description="Helical" evidence="9">
    <location>
        <begin position="80"/>
        <end position="97"/>
    </location>
</feature>
<protein>
    <submittedName>
        <fullName evidence="10">Uracil-xanthine permease</fullName>
    </submittedName>
</protein>
<evidence type="ECO:0000313" key="10">
    <source>
        <dbReference type="EMBL" id="SDU06078.1"/>
    </source>
</evidence>
<feature type="transmembrane region" description="Helical" evidence="9">
    <location>
        <begin position="324"/>
        <end position="343"/>
    </location>
</feature>
<evidence type="ECO:0000256" key="3">
    <source>
        <dbReference type="ARBA" id="ARBA00022448"/>
    </source>
</evidence>
<dbReference type="PANTHER" id="PTHR42810">
    <property type="entry name" value="PURINE PERMEASE C1399.01C-RELATED"/>
    <property type="match status" value="1"/>
</dbReference>
<dbReference type="PANTHER" id="PTHR42810:SF4">
    <property type="entry name" value="URIC ACID TRANSPORTER UACT"/>
    <property type="match status" value="1"/>
</dbReference>
<accession>A0ABY0VBI1</accession>
<comment type="subcellular location">
    <subcellularLocation>
        <location evidence="1">Cell membrane</location>
        <topology evidence="1">Multi-pass membrane protein</topology>
    </subcellularLocation>
</comment>
<feature type="region of interest" description="Disordered" evidence="8">
    <location>
        <begin position="1"/>
        <end position="25"/>
    </location>
</feature>
<feature type="region of interest" description="Disordered" evidence="8">
    <location>
        <begin position="444"/>
        <end position="490"/>
    </location>
</feature>
<dbReference type="EMBL" id="LT629792">
    <property type="protein sequence ID" value="SDU06078.1"/>
    <property type="molecule type" value="Genomic_DNA"/>
</dbReference>
<dbReference type="Pfam" id="PF00860">
    <property type="entry name" value="Xan_ur_permease"/>
    <property type="match status" value="1"/>
</dbReference>
<reference evidence="10 11" key="1">
    <citation type="submission" date="2016-10" db="EMBL/GenBank/DDBJ databases">
        <authorList>
            <person name="Varghese N."/>
            <person name="Submissions S."/>
        </authorList>
    </citation>
    <scope>NUCLEOTIDE SEQUENCE [LARGE SCALE GENOMIC DNA]</scope>
    <source>
        <strain evidence="10 11">DSM 9169</strain>
    </source>
</reference>
<keyword evidence="3" id="KW-0813">Transport</keyword>
<feature type="transmembrane region" description="Helical" evidence="9">
    <location>
        <begin position="160"/>
        <end position="178"/>
    </location>
</feature>
<dbReference type="Proteomes" id="UP000198976">
    <property type="component" value="Chromosome I"/>
</dbReference>
<dbReference type="InterPro" id="IPR006042">
    <property type="entry name" value="Xan_ur_permease"/>
</dbReference>
<evidence type="ECO:0000256" key="4">
    <source>
        <dbReference type="ARBA" id="ARBA00022475"/>
    </source>
</evidence>
<evidence type="ECO:0000256" key="7">
    <source>
        <dbReference type="ARBA" id="ARBA00023136"/>
    </source>
</evidence>
<sequence>MSGSATPRASRESSHSSSRPRGGFFSWRLHGDGTSIAPGEVVAPEERLSWPRTIGIGAQHVVAMFGATFLVPLITGFPPSTTLFFCAVGTLLFFLITGGRMPSYLGSSFALIAPITAVTQTLGHNYALGGVIATGATLTLVGVIVHFAGAHWIDVVMPPVVTGAIVALIGLNLAPAAWNWVKEGPLTAVVTIVSICLITVLFKGIIGRLSILFGVLIGYVAAILQNEVDFSRVAEASWIGLPEFSTPAFDPSTLGLFVPVVFVLIAENVGHVKSVSAMTGRDLDGITGRALIADGCSTMLAGAGGGSGTTTYAENIGVMAATRVYSTAAYLVASGMAFLLALTPKFGALISTIPAGVLGGAGTVLYGMIGMLGVRIWVQNQVDFSDPVNLNTAAVSLIVAIANFTWVAGGMQFEGIALGSGAALLIYHVMRWISKLRGTTLEAASPASAPSGTELESTAYSTRHHSRGELADAAELADGTEQTGGAEQAR</sequence>
<evidence type="ECO:0000256" key="2">
    <source>
        <dbReference type="ARBA" id="ARBA00008821"/>
    </source>
</evidence>
<comment type="similarity">
    <text evidence="2">Belongs to the nucleobase:cation symporter-2 (NCS2) (TC 2.A.40) family.</text>
</comment>
<evidence type="ECO:0000256" key="9">
    <source>
        <dbReference type="SAM" id="Phobius"/>
    </source>
</evidence>
<feature type="transmembrane region" description="Helical" evidence="9">
    <location>
        <begin position="104"/>
        <end position="122"/>
    </location>
</feature>
<keyword evidence="6 9" id="KW-1133">Transmembrane helix</keyword>
<proteinExistence type="inferred from homology"/>
<feature type="transmembrane region" description="Helical" evidence="9">
    <location>
        <begin position="248"/>
        <end position="266"/>
    </location>
</feature>
<feature type="compositionally biased region" description="Low complexity" evidence="8">
    <location>
        <begin position="15"/>
        <end position="25"/>
    </location>
</feature>
<dbReference type="RefSeq" id="WP_092649153.1">
    <property type="nucleotide sequence ID" value="NZ_LT629792.1"/>
</dbReference>
<dbReference type="InterPro" id="IPR006043">
    <property type="entry name" value="NCS2"/>
</dbReference>
<organism evidence="10 11">
    <name type="scientific">Schaalia radingae</name>
    <dbReference type="NCBI Taxonomy" id="131110"/>
    <lineage>
        <taxon>Bacteria</taxon>
        <taxon>Bacillati</taxon>
        <taxon>Actinomycetota</taxon>
        <taxon>Actinomycetes</taxon>
        <taxon>Actinomycetales</taxon>
        <taxon>Actinomycetaceae</taxon>
        <taxon>Schaalia</taxon>
    </lineage>
</organism>
<feature type="transmembrane region" description="Helical" evidence="9">
    <location>
        <begin position="390"/>
        <end position="409"/>
    </location>
</feature>
<evidence type="ECO:0000256" key="5">
    <source>
        <dbReference type="ARBA" id="ARBA00022692"/>
    </source>
</evidence>
<feature type="transmembrane region" description="Helical" evidence="9">
    <location>
        <begin position="209"/>
        <end position="228"/>
    </location>
</feature>
<feature type="compositionally biased region" description="Polar residues" evidence="8">
    <location>
        <begin position="480"/>
        <end position="490"/>
    </location>
</feature>
<feature type="compositionally biased region" description="Polar residues" evidence="8">
    <location>
        <begin position="448"/>
        <end position="461"/>
    </location>
</feature>
<keyword evidence="7 9" id="KW-0472">Membrane</keyword>
<evidence type="ECO:0000256" key="8">
    <source>
        <dbReference type="SAM" id="MobiDB-lite"/>
    </source>
</evidence>
<feature type="transmembrane region" description="Helical" evidence="9">
    <location>
        <begin position="355"/>
        <end position="378"/>
    </location>
</feature>
<keyword evidence="11" id="KW-1185">Reference proteome</keyword>
<dbReference type="NCBIfam" id="TIGR00801">
    <property type="entry name" value="ncs2"/>
    <property type="match status" value="1"/>
</dbReference>
<evidence type="ECO:0000256" key="6">
    <source>
        <dbReference type="ARBA" id="ARBA00022989"/>
    </source>
</evidence>
<evidence type="ECO:0000313" key="11">
    <source>
        <dbReference type="Proteomes" id="UP000198976"/>
    </source>
</evidence>
<keyword evidence="4" id="KW-1003">Cell membrane</keyword>
<keyword evidence="5 9" id="KW-0812">Transmembrane</keyword>
<gene>
    <name evidence="10" type="ORF">SAMN04489714_1925</name>
</gene>
<evidence type="ECO:0000256" key="1">
    <source>
        <dbReference type="ARBA" id="ARBA00004651"/>
    </source>
</evidence>
<feature type="transmembrane region" description="Helical" evidence="9">
    <location>
        <begin position="184"/>
        <end position="202"/>
    </location>
</feature>
<feature type="transmembrane region" description="Helical" evidence="9">
    <location>
        <begin position="415"/>
        <end position="433"/>
    </location>
</feature>
<name>A0ABY0VBI1_9ACTO</name>
<feature type="transmembrane region" description="Helical" evidence="9">
    <location>
        <begin position="128"/>
        <end position="148"/>
    </location>
</feature>